<gene>
    <name evidence="3" type="primary">recD</name>
    <name evidence="5" type="ORF">P255_02303</name>
</gene>
<name>V2UK40_9GAMM</name>
<keyword evidence="6" id="KW-1185">Reference proteome</keyword>
<keyword evidence="3" id="KW-0540">Nuclease</keyword>
<accession>V2UK40</accession>
<keyword evidence="3" id="KW-0347">Helicase</keyword>
<dbReference type="GO" id="GO:0016887">
    <property type="term" value="F:ATP hydrolysis activity"/>
    <property type="evidence" value="ECO:0007669"/>
    <property type="project" value="RHEA"/>
</dbReference>
<feature type="domain" description="UvrD-like helicase C-terminal" evidence="4">
    <location>
        <begin position="506"/>
        <end position="552"/>
    </location>
</feature>
<dbReference type="NCBIfam" id="TIGR01447">
    <property type="entry name" value="recD"/>
    <property type="match status" value="1"/>
</dbReference>
<comment type="caution">
    <text evidence="5">The sequence shown here is derived from an EMBL/GenBank/DDBJ whole genome shotgun (WGS) entry which is preliminary data.</text>
</comment>
<dbReference type="SUPFAM" id="SSF52540">
    <property type="entry name" value="P-loop containing nucleoside triphosphate hydrolases"/>
    <property type="match status" value="2"/>
</dbReference>
<evidence type="ECO:0000313" key="5">
    <source>
        <dbReference type="EMBL" id="ESK50327.1"/>
    </source>
</evidence>
<dbReference type="InterPro" id="IPR006344">
    <property type="entry name" value="RecD"/>
</dbReference>
<dbReference type="GO" id="GO:0000724">
    <property type="term" value="P:double-strand break repair via homologous recombination"/>
    <property type="evidence" value="ECO:0007669"/>
    <property type="project" value="UniProtKB-UniRule"/>
</dbReference>
<comment type="catalytic activity">
    <reaction evidence="3">
        <text>ATP + H2O = ADP + phosphate + H(+)</text>
        <dbReference type="Rhea" id="RHEA:13065"/>
        <dbReference type="ChEBI" id="CHEBI:15377"/>
        <dbReference type="ChEBI" id="CHEBI:15378"/>
        <dbReference type="ChEBI" id="CHEBI:30616"/>
        <dbReference type="ChEBI" id="CHEBI:43474"/>
        <dbReference type="ChEBI" id="CHEBI:456216"/>
        <dbReference type="EC" id="5.6.2.3"/>
    </reaction>
</comment>
<comment type="function">
    <text evidence="3">A helicase/nuclease that prepares dsDNA breaks (DSB) for recombinational DNA repair. Binds to DSBs and unwinds DNA via a highly rapid and processive ATP-dependent bidirectional helicase activity. Unwinds dsDNA until it encounters a Chi (crossover hotspot instigator) sequence from the 3' direction. Cuts ssDNA a few nucleotides 3' to the Chi site. The properties and activities of the enzyme are changed at Chi. The Chi-altered holoenzyme produces a long 3'-ssDNA overhang and facilitates RecA-binding to the ssDNA for homologous DNA recombination and repair. Holoenzyme degrades any linearized DNA that is unable to undergo homologous recombination. In the holoenzyme this subunit has ssDNA-dependent ATPase and 5'-3' helicase activity. When added to pre-assembled RecBC greatly stimulates nuclease activity and augments holoenzyme processivity. Negatively regulates the RecA-loading ability of RecBCD.</text>
</comment>
<evidence type="ECO:0000256" key="2">
    <source>
        <dbReference type="ARBA" id="ARBA00022840"/>
    </source>
</evidence>
<dbReference type="Pfam" id="PF13538">
    <property type="entry name" value="UvrD_C_2"/>
    <property type="match status" value="1"/>
</dbReference>
<dbReference type="CDD" id="cd18809">
    <property type="entry name" value="SF1_C_RecD"/>
    <property type="match status" value="1"/>
</dbReference>
<protein>
    <recommendedName>
        <fullName evidence="3">RecBCD enzyme subunit RecD</fullName>
        <ecNumber evidence="3">5.6.2.3</ecNumber>
    </recommendedName>
    <alternativeName>
        <fullName evidence="3">DNA 5'-3' helicase subunit RecD</fullName>
    </alternativeName>
    <alternativeName>
        <fullName evidence="3">Exonuclease V subunit RecD</fullName>
        <shortName evidence="3">ExoV subunit RecD</shortName>
    </alternativeName>
    <alternativeName>
        <fullName evidence="3">Helicase/nuclease RecBCD subunit RecD</fullName>
    </alternativeName>
</protein>
<comment type="miscellaneous">
    <text evidence="3">In the RecBCD complex, RecB has a slow 3'-5' helicase, an exonuclease activity and loads RecA onto ssDNA, RecD has a fast 5'-3' helicase activity, while RecC stimulates the ATPase and processivity of the RecB helicase and contributes to recognition of the Chi site.</text>
</comment>
<sequence length="582" mass="65245">MIMQEIMPEQRENFVWAEKWAKYLTKSLVKSSENADVILYISQLFMAKACGDSCVRCTEQQAQQLGSLVSMHPAQVAPFIFDGQALFLYRYFALEQRLAHQVQRLIAQQPTQVDTSSYLSLLPDPYQQQALQMVGQSALNMITGGPGTGKTYTLARIVAVLNHCLPHLRIAMAAPTGKAAQRMQEALQLSFSDPDLQQQGLIQPELLLLKPVTLHRLLGIGRQGQAKFTAQQPLPYDLIIVDEASMLDLNLATLLFEAIPDHARLILLGDAQQLASVDVGSVLADLQQPKRLQPYRVNLLNSRRFSDDALIGKMARFIQQVTARQLNAAQVLDTFEQEVVAAGQLQILDLNSIQKDLVQLQYLNAETAIEQALQQLWSGFEDYTQSLLAYLQGEQSQAEVEQVIACFDHYRILTAIHHGEFGLERINQFMQQQLLKILLPYTQAVGDWYIGRPVMMTENDDQLGLANGDIGICFFQKEDHQQFSVFFPSLQKWVIAQRLPKNIATAFALTIHKSQGSEFAHTAVVLDAQAEKLLSQELIYTAITRAKKAVSLLVDRAAFAQALTCQTVRHSGLIRKIEQSIE</sequence>
<keyword evidence="3" id="KW-0378">Hydrolase</keyword>
<dbReference type="GO" id="GO:0005524">
    <property type="term" value="F:ATP binding"/>
    <property type="evidence" value="ECO:0007669"/>
    <property type="project" value="UniProtKB-UniRule"/>
</dbReference>
<dbReference type="Pfam" id="PF13245">
    <property type="entry name" value="AAA_19"/>
    <property type="match status" value="1"/>
</dbReference>
<reference evidence="5 6" key="1">
    <citation type="submission" date="2013-10" db="EMBL/GenBank/DDBJ databases">
        <title>The Genome Sequence of Acinetobacter brisouii CIP 110357.</title>
        <authorList>
            <consortium name="The Broad Institute Genomics Platform"/>
            <consortium name="The Broad Institute Genome Sequencing Center for Infectious Disease"/>
            <person name="Cerqueira G."/>
            <person name="Feldgarden M."/>
            <person name="Courvalin P."/>
            <person name="Grillot-Courvalin C."/>
            <person name="Clermont D."/>
            <person name="Rocha E."/>
            <person name="Yoon E.-J."/>
            <person name="Nemec A."/>
            <person name="Young S.K."/>
            <person name="Zeng Q."/>
            <person name="Gargeya S."/>
            <person name="Fitzgerald M."/>
            <person name="Abouelleil A."/>
            <person name="Alvarado L."/>
            <person name="Berlin A.M."/>
            <person name="Chapman S.B."/>
            <person name="Gainer-Dewar J."/>
            <person name="Goldberg J."/>
            <person name="Gnerre S."/>
            <person name="Griggs A."/>
            <person name="Gujja S."/>
            <person name="Hansen M."/>
            <person name="Howarth C."/>
            <person name="Imamovic A."/>
            <person name="Ireland A."/>
            <person name="Larimer J."/>
            <person name="McCowan C."/>
            <person name="Murphy C."/>
            <person name="Pearson M."/>
            <person name="Poon T.W."/>
            <person name="Priest M."/>
            <person name="Roberts A."/>
            <person name="Saif S."/>
            <person name="Shea T."/>
            <person name="Sykes S."/>
            <person name="Wortman J."/>
            <person name="Nusbaum C."/>
            <person name="Birren B."/>
        </authorList>
    </citation>
    <scope>NUCLEOTIDE SEQUENCE [LARGE SCALE GENOMIC DNA]</scope>
    <source>
        <strain evidence="5 6">CIP 110357</strain>
    </source>
</reference>
<dbReference type="PANTHER" id="PTHR43788:SF6">
    <property type="entry name" value="DNA HELICASE B"/>
    <property type="match status" value="1"/>
</dbReference>
<comment type="subunit">
    <text evidence="3">Heterotrimer of RecB, RecC and RecD. All subunits contribute to DNA-binding.</text>
</comment>
<dbReference type="InterPro" id="IPR027417">
    <property type="entry name" value="P-loop_NTPase"/>
</dbReference>
<dbReference type="AlphaFoldDB" id="V2UK40"/>
<dbReference type="GO" id="GO:0008854">
    <property type="term" value="F:exodeoxyribonuclease V activity"/>
    <property type="evidence" value="ECO:0007669"/>
    <property type="project" value="InterPro"/>
</dbReference>
<dbReference type="GO" id="GO:0003677">
    <property type="term" value="F:DNA binding"/>
    <property type="evidence" value="ECO:0007669"/>
    <property type="project" value="UniProtKB-UniRule"/>
</dbReference>
<dbReference type="Gene3D" id="3.40.50.300">
    <property type="entry name" value="P-loop containing nucleotide triphosphate hydrolases"/>
    <property type="match status" value="3"/>
</dbReference>
<evidence type="ECO:0000256" key="3">
    <source>
        <dbReference type="HAMAP-Rule" id="MF_01487"/>
    </source>
</evidence>
<evidence type="ECO:0000259" key="4">
    <source>
        <dbReference type="Pfam" id="PF13538"/>
    </source>
</evidence>
<dbReference type="InterPro" id="IPR050534">
    <property type="entry name" value="Coronavir_polyprotein_1ab"/>
</dbReference>
<dbReference type="GO" id="GO:0009338">
    <property type="term" value="C:exodeoxyribonuclease V complex"/>
    <property type="evidence" value="ECO:0007669"/>
    <property type="project" value="InterPro"/>
</dbReference>
<dbReference type="GO" id="GO:0043139">
    <property type="term" value="F:5'-3' DNA helicase activity"/>
    <property type="evidence" value="ECO:0007669"/>
    <property type="project" value="UniProtKB-UniRule"/>
</dbReference>
<keyword evidence="1 3" id="KW-0547">Nucleotide-binding</keyword>
<organism evidence="5 6">
    <name type="scientific">Acinetobacter brisouii CIP 110357</name>
    <dbReference type="NCBI Taxonomy" id="1341683"/>
    <lineage>
        <taxon>Bacteria</taxon>
        <taxon>Pseudomonadati</taxon>
        <taxon>Pseudomonadota</taxon>
        <taxon>Gammaproteobacteria</taxon>
        <taxon>Moraxellales</taxon>
        <taxon>Moraxellaceae</taxon>
        <taxon>Acinetobacter</taxon>
    </lineage>
</organism>
<keyword evidence="3" id="KW-0238">DNA-binding</keyword>
<dbReference type="Proteomes" id="UP000018418">
    <property type="component" value="Unassembled WGS sequence"/>
</dbReference>
<dbReference type="EC" id="5.6.2.3" evidence="3"/>
<keyword evidence="3" id="KW-0227">DNA damage</keyword>
<keyword evidence="3" id="KW-0413">Isomerase</keyword>
<dbReference type="PANTHER" id="PTHR43788">
    <property type="entry name" value="DNA2/NAM7 HELICASE FAMILY MEMBER"/>
    <property type="match status" value="1"/>
</dbReference>
<dbReference type="OrthoDB" id="9803432at2"/>
<keyword evidence="3" id="KW-0269">Exonuclease</keyword>
<dbReference type="PATRIC" id="fig|1341683.3.peg.2279"/>
<dbReference type="EMBL" id="AYEU01000007">
    <property type="protein sequence ID" value="ESK50327.1"/>
    <property type="molecule type" value="Genomic_DNA"/>
</dbReference>
<feature type="binding site" evidence="3">
    <location>
        <begin position="144"/>
        <end position="151"/>
    </location>
    <ligand>
        <name>ATP</name>
        <dbReference type="ChEBI" id="CHEBI:30616"/>
    </ligand>
</feature>
<dbReference type="STRING" id="396323.VH98_10440"/>
<evidence type="ECO:0000256" key="1">
    <source>
        <dbReference type="ARBA" id="ARBA00022741"/>
    </source>
</evidence>
<dbReference type="HOGENOM" id="CLU_007524_1_1_6"/>
<dbReference type="GO" id="GO:0017116">
    <property type="term" value="F:single-stranded DNA helicase activity"/>
    <property type="evidence" value="ECO:0007669"/>
    <property type="project" value="TreeGrafter"/>
</dbReference>
<dbReference type="CDD" id="cd17933">
    <property type="entry name" value="DEXSc_RecD-like"/>
    <property type="match status" value="1"/>
</dbReference>
<evidence type="ECO:0000313" key="6">
    <source>
        <dbReference type="Proteomes" id="UP000018418"/>
    </source>
</evidence>
<keyword evidence="2 3" id="KW-0067">ATP-binding</keyword>
<keyword evidence="3" id="KW-0234">DNA repair</keyword>
<proteinExistence type="inferred from homology"/>
<dbReference type="InterPro" id="IPR027785">
    <property type="entry name" value="UvrD-like_helicase_C"/>
</dbReference>
<comment type="similarity">
    <text evidence="3">Belongs to the RecD family.</text>
</comment>
<dbReference type="HAMAP" id="MF_01487">
    <property type="entry name" value="RecD"/>
    <property type="match status" value="1"/>
</dbReference>